<dbReference type="InterPro" id="IPR014777">
    <property type="entry name" value="4pyrrole_Mease_sub1"/>
</dbReference>
<name>A0A542BNU3_SERFO</name>
<dbReference type="UniPathway" id="UPA00148"/>
<dbReference type="InterPro" id="IPR050714">
    <property type="entry name" value="Cobalamin_biosynth_MTase"/>
</dbReference>
<dbReference type="InterPro" id="IPR000878">
    <property type="entry name" value="4pyrrol_Mease"/>
</dbReference>
<dbReference type="InterPro" id="IPR012818">
    <property type="entry name" value="CbiE"/>
</dbReference>
<dbReference type="AlphaFoldDB" id="A0A542BNU3"/>
<evidence type="ECO:0000256" key="4">
    <source>
        <dbReference type="ARBA" id="ARBA00022679"/>
    </source>
</evidence>
<comment type="pathway">
    <text evidence="1">Cofactor biosynthesis; adenosylcobalamin biosynthesis.</text>
</comment>
<evidence type="ECO:0000256" key="1">
    <source>
        <dbReference type="ARBA" id="ARBA00004953"/>
    </source>
</evidence>
<reference evidence="7" key="2">
    <citation type="submission" date="2019-08" db="EMBL/GenBank/DDBJ databases">
        <title>Investigation of anaerobic lignin degradation for improved lignocellulosic biofuels.</title>
        <authorList>
            <person name="Deangelis K.PhD."/>
        </authorList>
    </citation>
    <scope>NUCLEOTIDE SEQUENCE [LARGE SCALE GENOMIC DNA]</scope>
    <source>
        <strain evidence="7">128R</strain>
    </source>
</reference>
<dbReference type="Pfam" id="PF00590">
    <property type="entry name" value="TP_methylase"/>
    <property type="match status" value="1"/>
</dbReference>
<dbReference type="SUPFAM" id="SSF53790">
    <property type="entry name" value="Tetrapyrrole methylase"/>
    <property type="match status" value="1"/>
</dbReference>
<evidence type="ECO:0000313" key="7">
    <source>
        <dbReference type="EMBL" id="TVZ72324.1"/>
    </source>
</evidence>
<dbReference type="GO" id="GO:0008276">
    <property type="term" value="F:protein methyltransferase activity"/>
    <property type="evidence" value="ECO:0007669"/>
    <property type="project" value="InterPro"/>
</dbReference>
<evidence type="ECO:0000259" key="6">
    <source>
        <dbReference type="Pfam" id="PF00590"/>
    </source>
</evidence>
<reference evidence="7" key="1">
    <citation type="submission" date="2019-06" db="EMBL/GenBank/DDBJ databases">
        <authorList>
            <person name="Deangelis K."/>
            <person name="Huntemann M."/>
            <person name="Clum A."/>
            <person name="Pillay M."/>
            <person name="Palaniappan K."/>
            <person name="Varghese N."/>
            <person name="Mikhailova N."/>
            <person name="Stamatis D."/>
            <person name="Reddy T."/>
            <person name="Daum C."/>
            <person name="Shapiro N."/>
            <person name="Ivanova N."/>
            <person name="Kyrpides N."/>
            <person name="Woyke T."/>
        </authorList>
    </citation>
    <scope>NUCLEOTIDE SEQUENCE [LARGE SCALE GENOMIC DNA]</scope>
    <source>
        <strain evidence="7">128R</strain>
    </source>
</reference>
<keyword evidence="2" id="KW-0169">Cobalamin biosynthesis</keyword>
<dbReference type="NCBIfam" id="NF004456">
    <property type="entry name" value="PRK05787.1-4"/>
    <property type="match status" value="1"/>
</dbReference>
<protein>
    <submittedName>
        <fullName evidence="7">Precorrin-6Y C5,15-methyltransferase (Decarboxylating)</fullName>
    </submittedName>
</protein>
<feature type="domain" description="Tetrapyrrole methylase" evidence="6">
    <location>
        <begin position="1"/>
        <end position="180"/>
    </location>
</feature>
<dbReference type="Gene3D" id="3.40.1010.10">
    <property type="entry name" value="Cobalt-precorrin-4 Transmethylase, Domain 1"/>
    <property type="match status" value="1"/>
</dbReference>
<dbReference type="PANTHER" id="PTHR43182:SF1">
    <property type="entry name" value="COBALT-PRECORRIN-7 C(5)-METHYLTRANSFERASE"/>
    <property type="match status" value="1"/>
</dbReference>
<evidence type="ECO:0000256" key="5">
    <source>
        <dbReference type="ARBA" id="ARBA00022691"/>
    </source>
</evidence>
<gene>
    <name evidence="7" type="ORF">FHU10_4997</name>
</gene>
<dbReference type="InterPro" id="IPR014776">
    <property type="entry name" value="4pyrrole_Mease_sub2"/>
</dbReference>
<keyword evidence="5" id="KW-0949">S-adenosyl-L-methionine</keyword>
<dbReference type="OrthoDB" id="9787825at2"/>
<accession>A0A542BNU3</accession>
<dbReference type="CDD" id="cd11644">
    <property type="entry name" value="Precorrin-6Y-MT"/>
    <property type="match status" value="1"/>
</dbReference>
<organism evidence="7">
    <name type="scientific">Serratia fonticola</name>
    <dbReference type="NCBI Taxonomy" id="47917"/>
    <lineage>
        <taxon>Bacteria</taxon>
        <taxon>Pseudomonadati</taxon>
        <taxon>Pseudomonadota</taxon>
        <taxon>Gammaproteobacteria</taxon>
        <taxon>Enterobacterales</taxon>
        <taxon>Yersiniaceae</taxon>
        <taxon>Serratia</taxon>
    </lineage>
</organism>
<evidence type="ECO:0000256" key="3">
    <source>
        <dbReference type="ARBA" id="ARBA00022603"/>
    </source>
</evidence>
<dbReference type="GO" id="GO:0009236">
    <property type="term" value="P:cobalamin biosynthetic process"/>
    <property type="evidence" value="ECO:0007669"/>
    <property type="project" value="UniProtKB-UniPathway"/>
</dbReference>
<proteinExistence type="predicted"/>
<keyword evidence="4 7" id="KW-0808">Transferase</keyword>
<dbReference type="GO" id="GO:0032259">
    <property type="term" value="P:methylation"/>
    <property type="evidence" value="ECO:0007669"/>
    <property type="project" value="UniProtKB-KW"/>
</dbReference>
<comment type="caution">
    <text evidence="7">The sequence shown here is derived from an EMBL/GenBank/DDBJ whole genome shotgun (WGS) entry which is preliminary data.</text>
</comment>
<dbReference type="InterPro" id="IPR035996">
    <property type="entry name" value="4pyrrol_Methylase_sf"/>
</dbReference>
<evidence type="ECO:0000256" key="2">
    <source>
        <dbReference type="ARBA" id="ARBA00022573"/>
    </source>
</evidence>
<dbReference type="PANTHER" id="PTHR43182">
    <property type="entry name" value="COBALT-PRECORRIN-6B C(15)-METHYLTRANSFERASE (DECARBOXYLATING)"/>
    <property type="match status" value="1"/>
</dbReference>
<dbReference type="EMBL" id="VISQ01000001">
    <property type="protein sequence ID" value="TVZ72324.1"/>
    <property type="molecule type" value="Genomic_DNA"/>
</dbReference>
<sequence>MITVVGVGPGHAQCLTLEAQDAISSADVLVGGARHLVTFATFRHKTRAIDGDLASLLAWLRQVHAGQRIVVLASGDPLLYGIGKWLAAHFMPQELHIIPGISAIQYLCARIPLDMNELYLTSSHGRTPDFDWLLQHDKVAMVTDTTIGPRAIANAIIQRGLTRSLIIGENLSLPTERIYRLQPAAVAPCYDLNVVVILNER</sequence>
<keyword evidence="3 7" id="KW-0489">Methyltransferase</keyword>
<dbReference type="Gene3D" id="3.30.950.10">
    <property type="entry name" value="Methyltransferase, Cobalt-precorrin-4 Transmethylase, Domain 2"/>
    <property type="match status" value="1"/>
</dbReference>
<dbReference type="NCBIfam" id="TIGR02467">
    <property type="entry name" value="CbiE"/>
    <property type="match status" value="1"/>
</dbReference>